<dbReference type="Pfam" id="PF03795">
    <property type="entry name" value="YCII"/>
    <property type="match status" value="1"/>
</dbReference>
<comment type="similarity">
    <text evidence="1">Belongs to the YciI family.</text>
</comment>
<protein>
    <recommendedName>
        <fullName evidence="2">YCII-related domain-containing protein</fullName>
    </recommendedName>
</protein>
<accession>A0A4P2PT30</accession>
<gene>
    <name evidence="3" type="ORF">SOCEGT47_000430</name>
</gene>
<dbReference type="AlphaFoldDB" id="A0A4P2PT30"/>
<name>A0A4P2PT30_SORCE</name>
<proteinExistence type="inferred from homology"/>
<dbReference type="RefSeq" id="WP_129344175.1">
    <property type="nucleotide sequence ID" value="NZ_CP012670.1"/>
</dbReference>
<dbReference type="Gene3D" id="3.30.70.1060">
    <property type="entry name" value="Dimeric alpha+beta barrel"/>
    <property type="match status" value="1"/>
</dbReference>
<dbReference type="Proteomes" id="UP000295781">
    <property type="component" value="Chromosome"/>
</dbReference>
<feature type="domain" description="YCII-related" evidence="2">
    <location>
        <begin position="31"/>
        <end position="111"/>
    </location>
</feature>
<dbReference type="PANTHER" id="PTHR35174:SF3">
    <property type="entry name" value="BLL7171 PROTEIN"/>
    <property type="match status" value="1"/>
</dbReference>
<evidence type="ECO:0000313" key="3">
    <source>
        <dbReference type="EMBL" id="AUX19591.1"/>
    </source>
</evidence>
<evidence type="ECO:0000313" key="4">
    <source>
        <dbReference type="Proteomes" id="UP000295781"/>
    </source>
</evidence>
<dbReference type="EMBL" id="CP012670">
    <property type="protein sequence ID" value="AUX19591.1"/>
    <property type="molecule type" value="Genomic_DNA"/>
</dbReference>
<dbReference type="InterPro" id="IPR011008">
    <property type="entry name" value="Dimeric_a/b-barrel"/>
</dbReference>
<dbReference type="OrthoDB" id="9807535at2"/>
<dbReference type="SUPFAM" id="SSF54909">
    <property type="entry name" value="Dimeric alpha+beta barrel"/>
    <property type="match status" value="1"/>
</dbReference>
<organism evidence="3 4">
    <name type="scientific">Sorangium cellulosum</name>
    <name type="common">Polyangium cellulosum</name>
    <dbReference type="NCBI Taxonomy" id="56"/>
    <lineage>
        <taxon>Bacteria</taxon>
        <taxon>Pseudomonadati</taxon>
        <taxon>Myxococcota</taxon>
        <taxon>Polyangia</taxon>
        <taxon>Polyangiales</taxon>
        <taxon>Polyangiaceae</taxon>
        <taxon>Sorangium</taxon>
    </lineage>
</organism>
<evidence type="ECO:0000256" key="1">
    <source>
        <dbReference type="ARBA" id="ARBA00007689"/>
    </source>
</evidence>
<dbReference type="InterPro" id="IPR005545">
    <property type="entry name" value="YCII"/>
</dbReference>
<dbReference type="PANTHER" id="PTHR35174">
    <property type="entry name" value="BLL7171 PROTEIN-RELATED"/>
    <property type="match status" value="1"/>
</dbReference>
<sequence length="117" mass="12869">MIYALLIHSARPEGDPLPAADERALLSRHRALQKEAGARAELLAVARLDGRDKARTVRVQGATAVVTDGPYMETKEWLVGFYLIECADETIAAARARQICPADGSVEIRPVNWQRTT</sequence>
<reference evidence="3 4" key="1">
    <citation type="submission" date="2015-09" db="EMBL/GenBank/DDBJ databases">
        <title>Sorangium comparison.</title>
        <authorList>
            <person name="Zaburannyi N."/>
            <person name="Bunk B."/>
            <person name="Overmann J."/>
            <person name="Mueller R."/>
        </authorList>
    </citation>
    <scope>NUCLEOTIDE SEQUENCE [LARGE SCALE GENOMIC DNA]</scope>
    <source>
        <strain evidence="3 4">So ceGT47</strain>
    </source>
</reference>
<evidence type="ECO:0000259" key="2">
    <source>
        <dbReference type="Pfam" id="PF03795"/>
    </source>
</evidence>